<feature type="domain" description="Gcp-like" evidence="9">
    <location>
        <begin position="31"/>
        <end position="131"/>
    </location>
</feature>
<keyword evidence="7" id="KW-0963">Cytoplasm</keyword>
<organism evidence="10 11">
    <name type="scientific">Candidatus Viridilinea halotolerans</name>
    <dbReference type="NCBI Taxonomy" id="2491704"/>
    <lineage>
        <taxon>Bacteria</taxon>
        <taxon>Bacillati</taxon>
        <taxon>Chloroflexota</taxon>
        <taxon>Chloroflexia</taxon>
        <taxon>Chloroflexales</taxon>
        <taxon>Chloroflexineae</taxon>
        <taxon>Oscillochloridaceae</taxon>
        <taxon>Candidatus Viridilinea</taxon>
    </lineage>
</organism>
<feature type="binding site" evidence="7">
    <location>
        <begin position="169"/>
        <end position="173"/>
    </location>
    <ligand>
        <name>substrate</name>
    </ligand>
</feature>
<dbReference type="Proteomes" id="UP000280307">
    <property type="component" value="Unassembled WGS sequence"/>
</dbReference>
<dbReference type="Pfam" id="PF00814">
    <property type="entry name" value="TsaD"/>
    <property type="match status" value="2"/>
</dbReference>
<dbReference type="GO" id="GO:0005737">
    <property type="term" value="C:cytoplasm"/>
    <property type="evidence" value="ECO:0007669"/>
    <property type="project" value="UniProtKB-SubCell"/>
</dbReference>
<evidence type="ECO:0000256" key="4">
    <source>
        <dbReference type="ARBA" id="ARBA00023004"/>
    </source>
</evidence>
<dbReference type="Gene3D" id="3.30.420.40">
    <property type="match status" value="2"/>
</dbReference>
<feature type="binding site" evidence="7">
    <location>
        <position position="202"/>
    </location>
    <ligand>
        <name>substrate</name>
    </ligand>
</feature>
<comment type="function">
    <text evidence="7">Required for the formation of a threonylcarbamoyl group on adenosine at position 37 (t(6)A37) in tRNAs that read codons beginning with adenine. Is involved in the transfer of the threonylcarbamoyl moiety of threonylcarbamoyl-AMP (TC-AMP) to the N6 group of A37, together with TsaE and TsaB. TsaD likely plays a direct catalytic role in this reaction.</text>
</comment>
<dbReference type="EMBL" id="RSAS01000040">
    <property type="protein sequence ID" value="RRR77923.1"/>
    <property type="molecule type" value="Genomic_DNA"/>
</dbReference>
<dbReference type="PANTHER" id="PTHR11735:SF6">
    <property type="entry name" value="TRNA N6-ADENOSINE THREONYLCARBAMOYLTRANSFERASE, MITOCHONDRIAL"/>
    <property type="match status" value="1"/>
</dbReference>
<feature type="binding site" evidence="7">
    <location>
        <position position="118"/>
    </location>
    <ligand>
        <name>Fe cation</name>
        <dbReference type="ChEBI" id="CHEBI:24875"/>
    </ligand>
</feature>
<proteinExistence type="inferred from homology"/>
<reference evidence="10 11" key="1">
    <citation type="submission" date="2018-12" db="EMBL/GenBank/DDBJ databases">
        <title>Genome Sequence of Candidatus Viridilinea halotolerans isolated from saline sulfide-rich spring.</title>
        <authorList>
            <person name="Grouzdev D.S."/>
            <person name="Burganskaya E.I."/>
            <person name="Krutkina M.S."/>
            <person name="Sukhacheva M.V."/>
            <person name="Gorlenko V.M."/>
        </authorList>
    </citation>
    <scope>NUCLEOTIDE SEQUENCE [LARGE SCALE GENOMIC DNA]</scope>
    <source>
        <strain evidence="10">Chok-6</strain>
    </source>
</reference>
<feature type="domain" description="Gcp-like" evidence="9">
    <location>
        <begin position="162"/>
        <end position="377"/>
    </location>
</feature>
<evidence type="ECO:0000256" key="5">
    <source>
        <dbReference type="ARBA" id="ARBA00023315"/>
    </source>
</evidence>
<sequence length="404" mass="42621">MNTLPEDFTILALETSCDETAAAVVRGGRTMLANVVASQMEVHQRFGGIVPEVASRQHMLSLVPVVNEALRAVPGGWQGIHAIAATHGPGLSGALLTGLNAAKAMAWQRNLPFIPVNHLEAHIYASWIRMDEMPAEEPAPTAQAERKLKSLKRPTDPAAAPPFPLVALVVSGGHTLLALLRDHGDYQLLGQTRDDAVGEAFDKVARILGLGYPGGPAIQQVALGATPSGVLPRAWLRDSFDFSFSGLKTAVLHKVQERQDLSGRLPRPGGSERRQGGRTAPPAPNVPAPAPDSAKPASASLDSTFVAQMAHAFQESVVDVLTAKAVDAAVRHNAAAIILAGGVAANLRLREELTRRANVPVRCPPLALCTDNAAMVAAAAFYRYDASRSDVWATDVHPSLALGG</sequence>
<keyword evidence="2 7" id="KW-0819">tRNA processing</keyword>
<protein>
    <recommendedName>
        <fullName evidence="7">tRNA N6-adenosine threonylcarbamoyltransferase</fullName>
        <ecNumber evidence="7">2.3.1.234</ecNumber>
    </recommendedName>
    <alternativeName>
        <fullName evidence="7">N6-L-threonylcarbamoyladenine synthase</fullName>
        <shortName evidence="7">t(6)A synthase</shortName>
    </alternativeName>
    <alternativeName>
        <fullName evidence="7">t(6)A37 threonylcarbamoyladenosine biosynthesis protein TsaD</fullName>
    </alternativeName>
    <alternativeName>
        <fullName evidence="7">tRNA threonylcarbamoyladenosine biosynthesis protein TsaD</fullName>
    </alternativeName>
</protein>
<comment type="caution">
    <text evidence="10">The sequence shown here is derived from an EMBL/GenBank/DDBJ whole genome shotgun (WGS) entry which is preliminary data.</text>
</comment>
<comment type="similarity">
    <text evidence="7">Belongs to the KAE1 / TsaD family.</text>
</comment>
<keyword evidence="5 7" id="KW-0012">Acyltransferase</keyword>
<evidence type="ECO:0000256" key="3">
    <source>
        <dbReference type="ARBA" id="ARBA00022723"/>
    </source>
</evidence>
<feature type="binding site" evidence="7">
    <location>
        <position position="346"/>
    </location>
    <ligand>
        <name>substrate</name>
    </ligand>
</feature>
<evidence type="ECO:0000313" key="10">
    <source>
        <dbReference type="EMBL" id="RRR77923.1"/>
    </source>
</evidence>
<evidence type="ECO:0000259" key="9">
    <source>
        <dbReference type="Pfam" id="PF00814"/>
    </source>
</evidence>
<feature type="region of interest" description="Disordered" evidence="8">
    <location>
        <begin position="258"/>
        <end position="297"/>
    </location>
</feature>
<evidence type="ECO:0000256" key="8">
    <source>
        <dbReference type="SAM" id="MobiDB-lite"/>
    </source>
</evidence>
<feature type="binding site" evidence="7">
    <location>
        <position position="122"/>
    </location>
    <ligand>
        <name>Fe cation</name>
        <dbReference type="ChEBI" id="CHEBI:24875"/>
    </ligand>
</feature>
<keyword evidence="1 7" id="KW-0808">Transferase</keyword>
<dbReference type="PRINTS" id="PR00789">
    <property type="entry name" value="OSIALOPTASE"/>
</dbReference>
<dbReference type="AlphaFoldDB" id="A0A426UBC3"/>
<comment type="caution">
    <text evidence="7">Lacks conserved residue(s) required for the propagation of feature annotation.</text>
</comment>
<accession>A0A426UBC3</accession>
<evidence type="ECO:0000313" key="11">
    <source>
        <dbReference type="Proteomes" id="UP000280307"/>
    </source>
</evidence>
<evidence type="ECO:0000256" key="7">
    <source>
        <dbReference type="HAMAP-Rule" id="MF_01445"/>
    </source>
</evidence>
<gene>
    <name evidence="7 10" type="primary">tsaD</name>
    <name evidence="10" type="ORF">EI684_00920</name>
</gene>
<comment type="subcellular location">
    <subcellularLocation>
        <location evidence="7">Cytoplasm</location>
    </subcellularLocation>
</comment>
<dbReference type="GO" id="GO:0061711">
    <property type="term" value="F:tRNA N(6)-L-threonylcarbamoyladenine synthase activity"/>
    <property type="evidence" value="ECO:0007669"/>
    <property type="project" value="UniProtKB-EC"/>
</dbReference>
<dbReference type="InterPro" id="IPR000905">
    <property type="entry name" value="Gcp-like_dom"/>
</dbReference>
<comment type="cofactor">
    <cofactor evidence="7">
        <name>Fe(2+)</name>
        <dbReference type="ChEBI" id="CHEBI:29033"/>
    </cofactor>
    <text evidence="7">Binds 1 Fe(2+) ion per subunit.</text>
</comment>
<dbReference type="InterPro" id="IPR017861">
    <property type="entry name" value="KAE1/TsaD"/>
</dbReference>
<dbReference type="FunFam" id="3.30.420.40:FF:000012">
    <property type="entry name" value="tRNA N6-adenosine threonylcarbamoyltransferase"/>
    <property type="match status" value="1"/>
</dbReference>
<dbReference type="InterPro" id="IPR022450">
    <property type="entry name" value="TsaD"/>
</dbReference>
<feature type="compositionally biased region" description="Pro residues" evidence="8">
    <location>
        <begin position="281"/>
        <end position="290"/>
    </location>
</feature>
<comment type="catalytic activity">
    <reaction evidence="6 7">
        <text>L-threonylcarbamoyladenylate + adenosine(37) in tRNA = N(6)-L-threonylcarbamoyladenosine(37) in tRNA + AMP + H(+)</text>
        <dbReference type="Rhea" id="RHEA:37059"/>
        <dbReference type="Rhea" id="RHEA-COMP:10162"/>
        <dbReference type="Rhea" id="RHEA-COMP:10163"/>
        <dbReference type="ChEBI" id="CHEBI:15378"/>
        <dbReference type="ChEBI" id="CHEBI:73682"/>
        <dbReference type="ChEBI" id="CHEBI:74411"/>
        <dbReference type="ChEBI" id="CHEBI:74418"/>
        <dbReference type="ChEBI" id="CHEBI:456215"/>
        <dbReference type="EC" id="2.3.1.234"/>
    </reaction>
</comment>
<dbReference type="InterPro" id="IPR043129">
    <property type="entry name" value="ATPase_NBD"/>
</dbReference>
<name>A0A426UBC3_9CHLR</name>
<keyword evidence="3 7" id="KW-0479">Metal-binding</keyword>
<dbReference type="SUPFAM" id="SSF53067">
    <property type="entry name" value="Actin-like ATPase domain"/>
    <property type="match status" value="2"/>
</dbReference>
<feature type="binding site" evidence="7">
    <location>
        <position position="215"/>
    </location>
    <ligand>
        <name>substrate</name>
    </ligand>
</feature>
<evidence type="ECO:0000256" key="1">
    <source>
        <dbReference type="ARBA" id="ARBA00022679"/>
    </source>
</evidence>
<dbReference type="PANTHER" id="PTHR11735">
    <property type="entry name" value="TRNA N6-ADENOSINE THREONYLCARBAMOYLTRANSFERASE"/>
    <property type="match status" value="1"/>
</dbReference>
<dbReference type="GO" id="GO:0005506">
    <property type="term" value="F:iron ion binding"/>
    <property type="evidence" value="ECO:0007669"/>
    <property type="project" value="UniProtKB-UniRule"/>
</dbReference>
<dbReference type="EC" id="2.3.1.234" evidence="7"/>
<dbReference type="GO" id="GO:0002949">
    <property type="term" value="P:tRNA threonylcarbamoyladenosine modification"/>
    <property type="evidence" value="ECO:0007669"/>
    <property type="project" value="UniProtKB-UniRule"/>
</dbReference>
<evidence type="ECO:0000256" key="6">
    <source>
        <dbReference type="ARBA" id="ARBA00048117"/>
    </source>
</evidence>
<dbReference type="HAMAP" id="MF_01445">
    <property type="entry name" value="TsaD"/>
    <property type="match status" value="1"/>
</dbReference>
<feature type="binding site" evidence="7">
    <location>
        <position position="371"/>
    </location>
    <ligand>
        <name>Fe cation</name>
        <dbReference type="ChEBI" id="CHEBI:24875"/>
    </ligand>
</feature>
<evidence type="ECO:0000256" key="2">
    <source>
        <dbReference type="ARBA" id="ARBA00022694"/>
    </source>
</evidence>
<keyword evidence="4 7" id="KW-0408">Iron</keyword>